<keyword evidence="10" id="KW-1185">Reference proteome</keyword>
<accession>A0A482WCH9</accession>
<dbReference type="GO" id="GO:0005886">
    <property type="term" value="C:plasma membrane"/>
    <property type="evidence" value="ECO:0007669"/>
    <property type="project" value="UniProtKB-SubCell"/>
</dbReference>
<sequence>MEPDGGTGYCKSVCTNEVVAEWNHRNGSIDLKRLKQPVWTPDPRSGTPLIVSAFNCAPFFYVDEENHITGGLEYQIINAIFHKWSHVYNMLNQTESRKNLNKWTIIMETVADKSADLAGCSQWQIFMNLSKVDTTYPLTQVCVTYLVPKPKLLPHFTFLLQPFNLMSWLITLAMFSLVSTFLIGIHHVYKLFMRDLKLDTGITSSLTNPRLTTPIKTIDDMVTHNVKWLEIAHLKNSFKASKVENLQKLADLAVLDKQQDVAFGTKQLSNLYLTDIENLNDYDKNHLTVLNECFGNFYTVFVMKKRSPYTKIIDKYLGRFHEQEYQANNKK</sequence>
<dbReference type="Proteomes" id="UP000292052">
    <property type="component" value="Unassembled WGS sequence"/>
</dbReference>
<keyword evidence="6" id="KW-0675">Receptor</keyword>
<dbReference type="PANTHER" id="PTHR42643:SF35">
    <property type="entry name" value="IONOTROPIC RECEPTOR 68A, ISOFORM A"/>
    <property type="match status" value="1"/>
</dbReference>
<dbReference type="InterPro" id="IPR052192">
    <property type="entry name" value="Insect_Ionotropic_Sensory_Rcpt"/>
</dbReference>
<keyword evidence="2" id="KW-1003">Cell membrane</keyword>
<evidence type="ECO:0000256" key="2">
    <source>
        <dbReference type="ARBA" id="ARBA00022475"/>
    </source>
</evidence>
<keyword evidence="4 8" id="KW-1133">Transmembrane helix</keyword>
<evidence type="ECO:0000256" key="6">
    <source>
        <dbReference type="ARBA" id="ARBA00023170"/>
    </source>
</evidence>
<evidence type="ECO:0000256" key="8">
    <source>
        <dbReference type="SAM" id="Phobius"/>
    </source>
</evidence>
<feature type="transmembrane region" description="Helical" evidence="8">
    <location>
        <begin position="165"/>
        <end position="189"/>
    </location>
</feature>
<reference evidence="9 10" key="1">
    <citation type="submission" date="2017-03" db="EMBL/GenBank/DDBJ databases">
        <title>Genome of the blue death feigning beetle - Asbolus verrucosus.</title>
        <authorList>
            <person name="Rider S.D."/>
        </authorList>
    </citation>
    <scope>NUCLEOTIDE SEQUENCE [LARGE SCALE GENOMIC DNA]</scope>
    <source>
        <strain evidence="9">Butters</strain>
        <tissue evidence="9">Head and leg muscle</tissue>
    </source>
</reference>
<protein>
    <submittedName>
        <fullName evidence="9">Uncharacterized protein</fullName>
    </submittedName>
</protein>
<comment type="subcellular location">
    <subcellularLocation>
        <location evidence="1">Cell membrane</location>
        <topology evidence="1">Multi-pass membrane protein</topology>
    </subcellularLocation>
</comment>
<evidence type="ECO:0000256" key="3">
    <source>
        <dbReference type="ARBA" id="ARBA00022692"/>
    </source>
</evidence>
<dbReference type="EMBL" id="QDEB01010255">
    <property type="protein sequence ID" value="RZC42163.1"/>
    <property type="molecule type" value="Genomic_DNA"/>
</dbReference>
<keyword evidence="5 8" id="KW-0472">Membrane</keyword>
<comment type="caution">
    <text evidence="9">The sequence shown here is derived from an EMBL/GenBank/DDBJ whole genome shotgun (WGS) entry which is preliminary data.</text>
</comment>
<gene>
    <name evidence="9" type="ORF">BDFB_003754</name>
</gene>
<evidence type="ECO:0000256" key="5">
    <source>
        <dbReference type="ARBA" id="ARBA00023136"/>
    </source>
</evidence>
<dbReference type="AlphaFoldDB" id="A0A482WCH9"/>
<organism evidence="9 10">
    <name type="scientific">Asbolus verrucosus</name>
    <name type="common">Desert ironclad beetle</name>
    <dbReference type="NCBI Taxonomy" id="1661398"/>
    <lineage>
        <taxon>Eukaryota</taxon>
        <taxon>Metazoa</taxon>
        <taxon>Ecdysozoa</taxon>
        <taxon>Arthropoda</taxon>
        <taxon>Hexapoda</taxon>
        <taxon>Insecta</taxon>
        <taxon>Pterygota</taxon>
        <taxon>Neoptera</taxon>
        <taxon>Endopterygota</taxon>
        <taxon>Coleoptera</taxon>
        <taxon>Polyphaga</taxon>
        <taxon>Cucujiformia</taxon>
        <taxon>Tenebrionidae</taxon>
        <taxon>Pimeliinae</taxon>
        <taxon>Asbolus</taxon>
    </lineage>
</organism>
<dbReference type="OrthoDB" id="6736165at2759"/>
<dbReference type="SUPFAM" id="SSF53850">
    <property type="entry name" value="Periplasmic binding protein-like II"/>
    <property type="match status" value="1"/>
</dbReference>
<proteinExistence type="predicted"/>
<keyword evidence="7" id="KW-0325">Glycoprotein</keyword>
<evidence type="ECO:0000256" key="7">
    <source>
        <dbReference type="ARBA" id="ARBA00023180"/>
    </source>
</evidence>
<evidence type="ECO:0000256" key="1">
    <source>
        <dbReference type="ARBA" id="ARBA00004651"/>
    </source>
</evidence>
<evidence type="ECO:0000256" key="4">
    <source>
        <dbReference type="ARBA" id="ARBA00022989"/>
    </source>
</evidence>
<dbReference type="PANTHER" id="PTHR42643">
    <property type="entry name" value="IONOTROPIC RECEPTOR 20A-RELATED"/>
    <property type="match status" value="1"/>
</dbReference>
<keyword evidence="3 8" id="KW-0812">Transmembrane</keyword>
<dbReference type="Gene3D" id="3.40.190.10">
    <property type="entry name" value="Periplasmic binding protein-like II"/>
    <property type="match status" value="1"/>
</dbReference>
<name>A0A482WCH9_ASBVE</name>
<evidence type="ECO:0000313" key="10">
    <source>
        <dbReference type="Proteomes" id="UP000292052"/>
    </source>
</evidence>
<evidence type="ECO:0000313" key="9">
    <source>
        <dbReference type="EMBL" id="RZC42163.1"/>
    </source>
</evidence>